<name>A0A975AW89_9THEO</name>
<dbReference type="Pfam" id="PF03060">
    <property type="entry name" value="NMO"/>
    <property type="match status" value="1"/>
</dbReference>
<gene>
    <name evidence="6" type="ORF">ACETAC_01630</name>
</gene>
<dbReference type="KEGG" id="aaut:ACETAC_01630"/>
<proteinExistence type="predicted"/>
<dbReference type="PANTHER" id="PTHR32332">
    <property type="entry name" value="2-NITROPROPANE DIOXYGENASE"/>
    <property type="match status" value="1"/>
</dbReference>
<dbReference type="InterPro" id="IPR013785">
    <property type="entry name" value="Aldolase_TIM"/>
</dbReference>
<evidence type="ECO:0000256" key="3">
    <source>
        <dbReference type="ARBA" id="ARBA00022630"/>
    </source>
</evidence>
<dbReference type="GO" id="GO:0018580">
    <property type="term" value="F:nitronate monooxygenase activity"/>
    <property type="evidence" value="ECO:0007669"/>
    <property type="project" value="InterPro"/>
</dbReference>
<evidence type="ECO:0000313" key="6">
    <source>
        <dbReference type="EMBL" id="QSZ27634.1"/>
    </source>
</evidence>
<dbReference type="Gene3D" id="3.20.20.70">
    <property type="entry name" value="Aldolase class I"/>
    <property type="match status" value="1"/>
</dbReference>
<keyword evidence="6" id="KW-0503">Monooxygenase</keyword>
<keyword evidence="7" id="KW-1185">Reference proteome</keyword>
<dbReference type="Proteomes" id="UP000671913">
    <property type="component" value="Chromosome"/>
</dbReference>
<evidence type="ECO:0000313" key="7">
    <source>
        <dbReference type="Proteomes" id="UP000671913"/>
    </source>
</evidence>
<keyword evidence="4" id="KW-0288">FMN</keyword>
<sequence length="362" mass="39350">MLNFNIKSLKIGNLTAKLPIIQGGMGIGISLNNLASAVANEGGIGVISTAGIGMCEKDFSTNYVEANIRALKKEIQKAREKTRGILGVNVMVALSNFADMVKTAIDEGIDIIFSGAGLPLNLPKFLDKTKDTKIVPIVSSGRAANIITKRWLEKYDYLPNAVVVEGPKAGGHLGFSVEQISNPDYALEKILVDVINAIKPYEECYGKTIPVIAAGGIYTGEDIYRFIKLGASGVQMATRFVTTEECDASINFKKAYINCKKEDIGIIKSPVGMPGRAIVNKFLEDVNKGEKKPYKCLFHCIISCNYRKSPYCIAQALINAQKGDLENGFAFAGSNAYRAKEITTVKELISTLKKEYNNALNK</sequence>
<evidence type="ECO:0000256" key="4">
    <source>
        <dbReference type="ARBA" id="ARBA00022643"/>
    </source>
</evidence>
<dbReference type="PANTHER" id="PTHR32332:SF18">
    <property type="entry name" value="2-NITROPROPANE DIOXYGENASE"/>
    <property type="match status" value="1"/>
</dbReference>
<dbReference type="CDD" id="cd04730">
    <property type="entry name" value="NPD_like"/>
    <property type="match status" value="1"/>
</dbReference>
<dbReference type="AlphaFoldDB" id="A0A975AW89"/>
<organism evidence="6 7">
    <name type="scientific">Aceticella autotrophica</name>
    <dbReference type="NCBI Taxonomy" id="2755338"/>
    <lineage>
        <taxon>Bacteria</taxon>
        <taxon>Bacillati</taxon>
        <taxon>Bacillota</taxon>
        <taxon>Clostridia</taxon>
        <taxon>Thermoanaerobacterales</taxon>
        <taxon>Thermoanaerobacteraceae</taxon>
        <taxon>Aceticella</taxon>
    </lineage>
</organism>
<dbReference type="RefSeq" id="WP_284680340.1">
    <property type="nucleotide sequence ID" value="NZ_CP060096.1"/>
</dbReference>
<evidence type="ECO:0000256" key="2">
    <source>
        <dbReference type="ARBA" id="ARBA00013457"/>
    </source>
</evidence>
<dbReference type="InterPro" id="IPR004136">
    <property type="entry name" value="NMO"/>
</dbReference>
<dbReference type="EMBL" id="CP060096">
    <property type="protein sequence ID" value="QSZ27634.1"/>
    <property type="molecule type" value="Genomic_DNA"/>
</dbReference>
<keyword evidence="5" id="KW-0560">Oxidoreductase</keyword>
<reference evidence="6" key="1">
    <citation type="submission" date="2020-08" db="EMBL/GenBank/DDBJ databases">
        <title>Genomic insights into the carbon and energy metabolism of the first obligate autotrophic acetogenic bacterium Aceticella autotrophica gen. nov., sp. nov.</title>
        <authorList>
            <person name="Toshchakov S.V."/>
            <person name="Elcheninov A.G."/>
            <person name="Kublanov I.V."/>
            <person name="Frolov E.N."/>
            <person name="Lebedinsky A.V."/>
        </authorList>
    </citation>
    <scope>NUCLEOTIDE SEQUENCE</scope>
    <source>
        <strain evidence="6">3443-3Ac</strain>
    </source>
</reference>
<evidence type="ECO:0000256" key="1">
    <source>
        <dbReference type="ARBA" id="ARBA00003535"/>
    </source>
</evidence>
<evidence type="ECO:0000256" key="5">
    <source>
        <dbReference type="ARBA" id="ARBA00023002"/>
    </source>
</evidence>
<keyword evidence="3" id="KW-0285">Flavoprotein</keyword>
<protein>
    <recommendedName>
        <fullName evidence="2">Probable nitronate monooxygenase</fullName>
    </recommendedName>
</protein>
<accession>A0A975AW89</accession>
<dbReference type="SUPFAM" id="SSF51412">
    <property type="entry name" value="Inosine monophosphate dehydrogenase (IMPDH)"/>
    <property type="match status" value="1"/>
</dbReference>
<comment type="function">
    <text evidence="1">Nitronate monooxygenase that uses molecular oxygen to catalyze the oxidative denitrification of alkyl nitronates. Acts on propionate 3-nitronate (P3N), the presumed physiological substrate. Probably functions in the detoxification of P3N, a metabolic poison produced by plants and fungi as a defense mechanism.</text>
</comment>